<dbReference type="AlphaFoldDB" id="A0AAW2ETC5"/>
<evidence type="ECO:0000313" key="2">
    <source>
        <dbReference type="Proteomes" id="UP001430953"/>
    </source>
</evidence>
<keyword evidence="2" id="KW-1185">Reference proteome</keyword>
<organism evidence="1 2">
    <name type="scientific">Cardiocondyla obscurior</name>
    <dbReference type="NCBI Taxonomy" id="286306"/>
    <lineage>
        <taxon>Eukaryota</taxon>
        <taxon>Metazoa</taxon>
        <taxon>Ecdysozoa</taxon>
        <taxon>Arthropoda</taxon>
        <taxon>Hexapoda</taxon>
        <taxon>Insecta</taxon>
        <taxon>Pterygota</taxon>
        <taxon>Neoptera</taxon>
        <taxon>Endopterygota</taxon>
        <taxon>Hymenoptera</taxon>
        <taxon>Apocrita</taxon>
        <taxon>Aculeata</taxon>
        <taxon>Formicoidea</taxon>
        <taxon>Formicidae</taxon>
        <taxon>Myrmicinae</taxon>
        <taxon>Cardiocondyla</taxon>
    </lineage>
</organism>
<name>A0AAW2ETC5_9HYME</name>
<sequence length="146" mass="17194">MQRPRAPSKLKVRKPQKYDEIRVRNRENTKTAIQFYELPSGILTARLYETERKVFQECSHSFRLTLSRPNSSVKAYKHFTFGKVGTFTQQGKFSPSLPLDITWERARNQRAIRIIANNKGRGRKIPELPVAFLLCDRPLRDIKYER</sequence>
<gene>
    <name evidence="1" type="ORF">PUN28_016627</name>
</gene>
<dbReference type="EMBL" id="JADYXP020000019">
    <property type="protein sequence ID" value="KAL0105097.1"/>
    <property type="molecule type" value="Genomic_DNA"/>
</dbReference>
<comment type="caution">
    <text evidence="1">The sequence shown here is derived from an EMBL/GenBank/DDBJ whole genome shotgun (WGS) entry which is preliminary data.</text>
</comment>
<accession>A0AAW2ETC5</accession>
<proteinExistence type="predicted"/>
<evidence type="ECO:0000313" key="1">
    <source>
        <dbReference type="EMBL" id="KAL0105097.1"/>
    </source>
</evidence>
<dbReference type="Proteomes" id="UP001430953">
    <property type="component" value="Unassembled WGS sequence"/>
</dbReference>
<reference evidence="1 2" key="1">
    <citation type="submission" date="2023-03" db="EMBL/GenBank/DDBJ databases">
        <title>High recombination rates correlate with genetic variation in Cardiocondyla obscurior ants.</title>
        <authorList>
            <person name="Errbii M."/>
        </authorList>
    </citation>
    <scope>NUCLEOTIDE SEQUENCE [LARGE SCALE GENOMIC DNA]</scope>
    <source>
        <strain evidence="1">Alpha-2009</strain>
        <tissue evidence="1">Whole body</tissue>
    </source>
</reference>
<protein>
    <submittedName>
        <fullName evidence="1">Uncharacterized protein</fullName>
    </submittedName>
</protein>